<evidence type="ECO:0000256" key="1">
    <source>
        <dbReference type="ARBA" id="ARBA00001946"/>
    </source>
</evidence>
<dbReference type="InterPro" id="IPR045851">
    <property type="entry name" value="AMP-bd_C_sf"/>
</dbReference>
<accession>A0A0D9ZFR0</accession>
<evidence type="ECO:0000256" key="5">
    <source>
        <dbReference type="ARBA" id="ARBA00034252"/>
    </source>
</evidence>
<dbReference type="GO" id="GO:0009698">
    <property type="term" value="P:phenylpropanoid metabolic process"/>
    <property type="evidence" value="ECO:0007669"/>
    <property type="project" value="UniProtKB-ARBA"/>
</dbReference>
<dbReference type="GO" id="GO:0016207">
    <property type="term" value="F:4-coumarate-CoA ligase activity"/>
    <property type="evidence" value="ECO:0007669"/>
    <property type="project" value="UniProtKB-EC"/>
</dbReference>
<dbReference type="AlphaFoldDB" id="A0A0D9ZFR0"/>
<dbReference type="InterPro" id="IPR000873">
    <property type="entry name" value="AMP-dep_synth/lig_dom"/>
</dbReference>
<comment type="catalytic activity">
    <reaction evidence="3">
        <text>(E)-4-coumarate + ATP + H(+) = (E)-4-coumaroyl-AMP + diphosphate</text>
        <dbReference type="Rhea" id="RHEA:72419"/>
        <dbReference type="ChEBI" id="CHEBI:12876"/>
        <dbReference type="ChEBI" id="CHEBI:15378"/>
        <dbReference type="ChEBI" id="CHEBI:30616"/>
        <dbReference type="ChEBI" id="CHEBI:33019"/>
        <dbReference type="ChEBI" id="CHEBI:192348"/>
    </reaction>
    <physiologicalReaction direction="left-to-right" evidence="3">
        <dbReference type="Rhea" id="RHEA:72420"/>
    </physiologicalReaction>
</comment>
<evidence type="ECO:0000313" key="9">
    <source>
        <dbReference type="Proteomes" id="UP000026961"/>
    </source>
</evidence>
<dbReference type="HOGENOM" id="CLU_000022_45_5_1"/>
<feature type="domain" description="AMP-dependent synthetase/ligase" evidence="7">
    <location>
        <begin position="117"/>
        <end position="346"/>
    </location>
</feature>
<organism evidence="8">
    <name type="scientific">Oryza glumipatula</name>
    <dbReference type="NCBI Taxonomy" id="40148"/>
    <lineage>
        <taxon>Eukaryota</taxon>
        <taxon>Viridiplantae</taxon>
        <taxon>Streptophyta</taxon>
        <taxon>Embryophyta</taxon>
        <taxon>Tracheophyta</taxon>
        <taxon>Spermatophyta</taxon>
        <taxon>Magnoliopsida</taxon>
        <taxon>Liliopsida</taxon>
        <taxon>Poales</taxon>
        <taxon>Poaceae</taxon>
        <taxon>BOP clade</taxon>
        <taxon>Oryzoideae</taxon>
        <taxon>Oryzeae</taxon>
        <taxon>Oryzinae</taxon>
        <taxon>Oryza</taxon>
    </lineage>
</organism>
<comment type="catalytic activity">
    <reaction evidence="4">
        <text>(E)-4-coumaroyl-AMP + CoA = (E)-4-coumaroyl-CoA + AMP + H(+)</text>
        <dbReference type="Rhea" id="RHEA:72423"/>
        <dbReference type="ChEBI" id="CHEBI:15378"/>
        <dbReference type="ChEBI" id="CHEBI:57287"/>
        <dbReference type="ChEBI" id="CHEBI:85008"/>
        <dbReference type="ChEBI" id="CHEBI:192348"/>
        <dbReference type="ChEBI" id="CHEBI:456215"/>
    </reaction>
    <physiologicalReaction direction="left-to-right" evidence="4">
        <dbReference type="Rhea" id="RHEA:72424"/>
    </physiologicalReaction>
</comment>
<protein>
    <recommendedName>
        <fullName evidence="2">4-coumarate--CoA ligase</fullName>
        <ecNumber evidence="2">6.2.1.12</ecNumber>
    </recommendedName>
</protein>
<dbReference type="GO" id="GO:0106290">
    <property type="term" value="F:trans-cinnamate-CoA ligase activity"/>
    <property type="evidence" value="ECO:0007669"/>
    <property type="project" value="UniProtKB-ARBA"/>
</dbReference>
<dbReference type="EnsemblPlants" id="OGLUM03G40600.3">
    <property type="protein sequence ID" value="OGLUM03G40600.3"/>
    <property type="gene ID" value="OGLUM03G40600"/>
</dbReference>
<reference evidence="8" key="1">
    <citation type="submission" date="2015-04" db="UniProtKB">
        <authorList>
            <consortium name="EnsemblPlants"/>
        </authorList>
    </citation>
    <scope>IDENTIFICATION</scope>
</reference>
<evidence type="ECO:0000313" key="8">
    <source>
        <dbReference type="EnsemblPlants" id="OGLUM03G40600.3"/>
    </source>
</evidence>
<dbReference type="GO" id="GO:0030497">
    <property type="term" value="P:fatty acid elongation"/>
    <property type="evidence" value="ECO:0007669"/>
    <property type="project" value="TreeGrafter"/>
</dbReference>
<dbReference type="Gene3D" id="2.30.38.10">
    <property type="entry name" value="Luciferase, Domain 3"/>
    <property type="match status" value="1"/>
</dbReference>
<evidence type="ECO:0000256" key="4">
    <source>
        <dbReference type="ARBA" id="ARBA00034223"/>
    </source>
</evidence>
<dbReference type="PANTHER" id="PTHR43813:SF1">
    <property type="entry name" value="ACYL-ACTIVATING ENZYME 16, CHLOROPLASTIC-RELATED"/>
    <property type="match status" value="1"/>
</dbReference>
<dbReference type="SUPFAM" id="SSF56801">
    <property type="entry name" value="Acetyl-CoA synthetase-like"/>
    <property type="match status" value="1"/>
</dbReference>
<dbReference type="Pfam" id="PF00501">
    <property type="entry name" value="AMP-binding"/>
    <property type="match status" value="2"/>
</dbReference>
<sequence length="627" mass="69682">MLASSASGQMAALCSPSPTLPTASLLLLRRRRLRLLHPPPSAAALLLLLPARRRGRHHHRRRGGVPRCDAAAASPSAGSTLEHPVRRKCSPLLESALLPGGNGLTTHDWMAVPDIWRTAAEKYADRVALVDPYHEPPSELTYKQLEQEILDFSQGLRAIGVAPDEKIALFADNSCRWLVADQGIMATGAINVVRGTRSSDEELFQIYTHSERINARFIVLLWGEKSCLNSEVVNGIPLYDFKDITQLGRESRNTLWHSHEQGQQVVFETITLDDVATLIYTSGTSGIPKGVMLTHRNLLHQIKNLWDFVPAVPGDRFLSMLPPWHAYERASEYFIFTYGIQQVYTTVKYLKGTVLSNNPVKPSFIVYMVNWLSARIVAALLWPLHNLAKMLVYKKIHSAIGISKVLGTVGHPVKHTEIKVVDMETGEVLPDGSKGVVKVRGPQVMKGYYKNPSATNKVLDQEGWFDTGDIGWIAPHCPTGPSRKCGGMLVLEGRAKDTIVLTTGENVEPAEIEEAASRSDLINQIVVVGQDKRRLGALIVPNYDEVLATAKRKSILDGNNELAKDKVLNLLYDELRTWMVDCSFQIGPILIVDEPFTVDNGLLTPTLKLRRDKVTAKYHREIDALYK</sequence>
<name>A0A0D9ZFR0_9ORYZ</name>
<dbReference type="PANTHER" id="PTHR43813">
    <property type="entry name" value="ACYL-ACTIVATING ENZYME 16, CHLOROPLASTIC-RELATED"/>
    <property type="match status" value="1"/>
</dbReference>
<dbReference type="Gene3D" id="3.40.50.12780">
    <property type="entry name" value="N-terminal domain of ligase-like"/>
    <property type="match status" value="1"/>
</dbReference>
<dbReference type="Proteomes" id="UP000026961">
    <property type="component" value="Chromosome 3"/>
</dbReference>
<evidence type="ECO:0000256" key="2">
    <source>
        <dbReference type="ARBA" id="ARBA00012959"/>
    </source>
</evidence>
<dbReference type="InterPro" id="IPR042099">
    <property type="entry name" value="ANL_N_sf"/>
</dbReference>
<dbReference type="EC" id="6.2.1.12" evidence="2"/>
<dbReference type="Gene3D" id="3.30.300.30">
    <property type="match status" value="1"/>
</dbReference>
<dbReference type="PROSITE" id="PS00455">
    <property type="entry name" value="AMP_BINDING"/>
    <property type="match status" value="1"/>
</dbReference>
<evidence type="ECO:0000256" key="3">
    <source>
        <dbReference type="ARBA" id="ARBA00034219"/>
    </source>
</evidence>
<evidence type="ECO:0000259" key="7">
    <source>
        <dbReference type="Pfam" id="PF00501"/>
    </source>
</evidence>
<comment type="catalytic activity">
    <reaction evidence="5">
        <text>(E)-4-coumarate + ATP + CoA = (E)-4-coumaroyl-CoA + AMP + diphosphate</text>
        <dbReference type="Rhea" id="RHEA:19641"/>
        <dbReference type="ChEBI" id="CHEBI:12876"/>
        <dbReference type="ChEBI" id="CHEBI:30616"/>
        <dbReference type="ChEBI" id="CHEBI:33019"/>
        <dbReference type="ChEBI" id="CHEBI:57287"/>
        <dbReference type="ChEBI" id="CHEBI:85008"/>
        <dbReference type="ChEBI" id="CHEBI:456215"/>
        <dbReference type="EC" id="6.2.1.12"/>
    </reaction>
    <physiologicalReaction direction="left-to-right" evidence="5">
        <dbReference type="Rhea" id="RHEA:19642"/>
    </physiologicalReaction>
</comment>
<feature type="region of interest" description="Disordered" evidence="6">
    <location>
        <begin position="57"/>
        <end position="83"/>
    </location>
</feature>
<comment type="cofactor">
    <cofactor evidence="1">
        <name>Mg(2+)</name>
        <dbReference type="ChEBI" id="CHEBI:18420"/>
    </cofactor>
</comment>
<dbReference type="InterPro" id="IPR052987">
    <property type="entry name" value="Chloroplast_AMP-bd_Enzymes"/>
</dbReference>
<dbReference type="Gramene" id="OGLUM03G40600.3">
    <property type="protein sequence ID" value="OGLUM03G40600.3"/>
    <property type="gene ID" value="OGLUM03G40600"/>
</dbReference>
<dbReference type="GO" id="GO:0008922">
    <property type="term" value="F:long-chain fatty acid [acyl-carrier-protein] ligase activity"/>
    <property type="evidence" value="ECO:0007669"/>
    <property type="project" value="TreeGrafter"/>
</dbReference>
<keyword evidence="9" id="KW-1185">Reference proteome</keyword>
<proteinExistence type="predicted"/>
<evidence type="ECO:0000256" key="6">
    <source>
        <dbReference type="SAM" id="MobiDB-lite"/>
    </source>
</evidence>
<dbReference type="GO" id="GO:0009507">
    <property type="term" value="C:chloroplast"/>
    <property type="evidence" value="ECO:0007669"/>
    <property type="project" value="TreeGrafter"/>
</dbReference>
<dbReference type="InterPro" id="IPR020845">
    <property type="entry name" value="AMP-binding_CS"/>
</dbReference>
<feature type="domain" description="AMP-dependent synthetase/ligase" evidence="7">
    <location>
        <begin position="405"/>
        <end position="449"/>
    </location>
</feature>
<reference evidence="8" key="2">
    <citation type="submission" date="2018-05" db="EMBL/GenBank/DDBJ databases">
        <title>OgluRS3 (Oryza glumaepatula Reference Sequence Version 3).</title>
        <authorList>
            <person name="Zhang J."/>
            <person name="Kudrna D."/>
            <person name="Lee S."/>
            <person name="Talag J."/>
            <person name="Welchert J."/>
            <person name="Wing R.A."/>
        </authorList>
    </citation>
    <scope>NUCLEOTIDE SEQUENCE [LARGE SCALE GENOMIC DNA]</scope>
</reference>
<dbReference type="Pfam" id="PF23562">
    <property type="entry name" value="AMP-binding_C_3"/>
    <property type="match status" value="1"/>
</dbReference>